<feature type="domain" description="Schlafen AlbA-2" evidence="1">
    <location>
        <begin position="18"/>
        <end position="141"/>
    </location>
</feature>
<evidence type="ECO:0000313" key="2">
    <source>
        <dbReference type="EMBL" id="PWI56736.1"/>
    </source>
</evidence>
<dbReference type="Pfam" id="PF04326">
    <property type="entry name" value="SLFN_AlbA_2"/>
    <property type="match status" value="1"/>
</dbReference>
<gene>
    <name evidence="2" type="ORF">BM613_12235</name>
</gene>
<dbReference type="OrthoDB" id="517998at2"/>
<name>A0A2U3D629_SULT2</name>
<protein>
    <recommendedName>
        <fullName evidence="1">Schlafen AlbA-2 domain-containing protein</fullName>
    </recommendedName>
</protein>
<evidence type="ECO:0000259" key="1">
    <source>
        <dbReference type="Pfam" id="PF04326"/>
    </source>
</evidence>
<dbReference type="AlphaFoldDB" id="A0A2U3D629"/>
<dbReference type="Gene3D" id="3.30.950.30">
    <property type="entry name" value="Schlafen, AAA domain"/>
    <property type="match status" value="1"/>
</dbReference>
<keyword evidence="3" id="KW-1185">Reference proteome</keyword>
<dbReference type="PANTHER" id="PTHR30595:SF6">
    <property type="entry name" value="SCHLAFEN ALBA-2 DOMAIN-CONTAINING PROTEIN"/>
    <property type="match status" value="1"/>
</dbReference>
<dbReference type="InterPro" id="IPR038461">
    <property type="entry name" value="Schlafen_AlbA_2_dom_sf"/>
</dbReference>
<dbReference type="Proteomes" id="UP000245380">
    <property type="component" value="Unassembled WGS sequence"/>
</dbReference>
<sequence length="317" mass="36101">MKWDYTTIEALVTRIQPENDHLDYKRQVDTKSNEVAKDVAAFANTSGGVILYGVIDNGTGVPTKLVGIERDRGNQPIEDWFVNVVKSVSQISGNCYEIHIVDIPDCEDKVLMVVEVKRSPLRPHMVENRFPIRDHRNSRPATISEVRAMYSQSFGRPILSLDIDFLENLNYKPALKLLNVGKSCAFNITGVLFLCSKAMTTTEILSTPFNYFATVPQKSNISILQPGDSAYFLFPDLYKQEPGFLKNVYSAVWIGKFSDGLDVIYPNISAEFPMQQWLNSLELEHVWPKKLLEAPSEEIEIWDRWLASQLKMLHQLL</sequence>
<comment type="caution">
    <text evidence="2">The sequence shown here is derived from an EMBL/GenBank/DDBJ whole genome shotgun (WGS) entry which is preliminary data.</text>
</comment>
<evidence type="ECO:0000313" key="3">
    <source>
        <dbReference type="Proteomes" id="UP000245380"/>
    </source>
</evidence>
<dbReference type="PANTHER" id="PTHR30595">
    <property type="entry name" value="GLPR-RELATED TRANSCRIPTIONAL REPRESSOR"/>
    <property type="match status" value="1"/>
</dbReference>
<organism evidence="2 3">
    <name type="scientific">Sulfoacidibacillus thermotolerans</name>
    <name type="common">Acidibacillus sulfuroxidans</name>
    <dbReference type="NCBI Taxonomy" id="1765684"/>
    <lineage>
        <taxon>Bacteria</taxon>
        <taxon>Bacillati</taxon>
        <taxon>Bacillota</taxon>
        <taxon>Bacilli</taxon>
        <taxon>Bacillales</taxon>
        <taxon>Alicyclobacillaceae</taxon>
        <taxon>Sulfoacidibacillus</taxon>
    </lineage>
</organism>
<dbReference type="InterPro" id="IPR007421">
    <property type="entry name" value="Schlafen_AlbA_2_dom"/>
</dbReference>
<proteinExistence type="predicted"/>
<reference evidence="2 3" key="1">
    <citation type="submission" date="2016-11" db="EMBL/GenBank/DDBJ databases">
        <title>Comparative genomics of Acidibacillus ferroxidans species.</title>
        <authorList>
            <person name="Oliveira G."/>
            <person name="Nunes G."/>
            <person name="Oliveira R."/>
            <person name="Araujo F."/>
            <person name="Salim A."/>
            <person name="Scholte L."/>
            <person name="Morais D."/>
            <person name="Nancucheo I."/>
            <person name="Johnson D.B."/>
            <person name="Grail B."/>
            <person name="Bittencourt J."/>
            <person name="Valadares R."/>
        </authorList>
    </citation>
    <scope>NUCLEOTIDE SEQUENCE [LARGE SCALE GENOMIC DNA]</scope>
    <source>
        <strain evidence="2 3">Y002</strain>
    </source>
</reference>
<accession>A0A2U3D629</accession>
<dbReference type="RefSeq" id="WP_109431491.1">
    <property type="nucleotide sequence ID" value="NZ_MPDK01000028.1"/>
</dbReference>
<dbReference type="EMBL" id="MPDK01000028">
    <property type="protein sequence ID" value="PWI56736.1"/>
    <property type="molecule type" value="Genomic_DNA"/>
</dbReference>